<protein>
    <submittedName>
        <fullName evidence="2">Agmatine deiminase</fullName>
        <ecNumber evidence="2">3.5.3.12</ecNumber>
    </submittedName>
</protein>
<keyword evidence="1 2" id="KW-0378">Hydrolase</keyword>
<dbReference type="EC" id="3.5.3.12" evidence="2"/>
<dbReference type="PANTHER" id="PTHR31377:SF0">
    <property type="entry name" value="AGMATINE DEIMINASE-RELATED"/>
    <property type="match status" value="1"/>
</dbReference>
<dbReference type="SUPFAM" id="SSF55909">
    <property type="entry name" value="Pentein"/>
    <property type="match status" value="1"/>
</dbReference>
<dbReference type="Pfam" id="PF04371">
    <property type="entry name" value="PAD_porph"/>
    <property type="match status" value="1"/>
</dbReference>
<dbReference type="Gene3D" id="3.75.10.10">
    <property type="entry name" value="L-arginine/glycine Amidinotransferase, Chain A"/>
    <property type="match status" value="1"/>
</dbReference>
<proteinExistence type="predicted"/>
<accession>A0A1W1BTH4</accession>
<dbReference type="GO" id="GO:0047632">
    <property type="term" value="F:agmatine deiminase activity"/>
    <property type="evidence" value="ECO:0007669"/>
    <property type="project" value="UniProtKB-EC"/>
</dbReference>
<organism evidence="2">
    <name type="scientific">hydrothermal vent metagenome</name>
    <dbReference type="NCBI Taxonomy" id="652676"/>
    <lineage>
        <taxon>unclassified sequences</taxon>
        <taxon>metagenomes</taxon>
        <taxon>ecological metagenomes</taxon>
    </lineage>
</organism>
<evidence type="ECO:0000256" key="1">
    <source>
        <dbReference type="ARBA" id="ARBA00022801"/>
    </source>
</evidence>
<sequence length="331" mass="37299">MRRVLAEWESQRAVMMAFPHEDSDWADDLDGALSPFIRIAQAIAYSQPVYIICKDRDSISELFCTTRNMSFIEIDVNDTWIRDYGYISIEESGSLKLLDFRFDGWGGKFEASLDNALNKTLHKKGYLGTTPLESIDFVLEGGSIESDGCGTILTTTRCLCNPNRNGGLSKSEVESRLSEYLGADRVLWLDHGYLAGDDTDGHIDTLARFVSEETIVYIKSTDREDEHFIELEMMEMELKKFSTPLGKPYRLIPLPMPTPKYDKSSHRLPATYANFLITNKALLYPTYGVATDREAGEILKEIFPTKEVIPINCSKLIEQGGSLHCSTMQIG</sequence>
<evidence type="ECO:0000313" key="2">
    <source>
        <dbReference type="EMBL" id="SFV56816.1"/>
    </source>
</evidence>
<gene>
    <name evidence="2" type="ORF">MNB_SV-6-289</name>
</gene>
<dbReference type="GO" id="GO:0009446">
    <property type="term" value="P:putrescine biosynthetic process"/>
    <property type="evidence" value="ECO:0007669"/>
    <property type="project" value="InterPro"/>
</dbReference>
<dbReference type="EMBL" id="FPHC01000040">
    <property type="protein sequence ID" value="SFV56816.1"/>
    <property type="molecule type" value="Genomic_DNA"/>
</dbReference>
<dbReference type="GO" id="GO:0004668">
    <property type="term" value="F:protein-arginine deiminase activity"/>
    <property type="evidence" value="ECO:0007669"/>
    <property type="project" value="InterPro"/>
</dbReference>
<name>A0A1W1BTH4_9ZZZZ</name>
<dbReference type="AlphaFoldDB" id="A0A1W1BTH4"/>
<dbReference type="InterPro" id="IPR007466">
    <property type="entry name" value="Peptidyl-Arg-deiminase_porph"/>
</dbReference>
<dbReference type="PANTHER" id="PTHR31377">
    <property type="entry name" value="AGMATINE DEIMINASE-RELATED"/>
    <property type="match status" value="1"/>
</dbReference>
<reference evidence="2" key="1">
    <citation type="submission" date="2016-10" db="EMBL/GenBank/DDBJ databases">
        <authorList>
            <person name="de Groot N.N."/>
        </authorList>
    </citation>
    <scope>NUCLEOTIDE SEQUENCE</scope>
</reference>